<reference evidence="6 7" key="2">
    <citation type="submission" date="2018-11" db="EMBL/GenBank/DDBJ databases">
        <authorList>
            <consortium name="Pathogen Informatics"/>
        </authorList>
    </citation>
    <scope>NUCLEOTIDE SEQUENCE [LARGE SCALE GENOMIC DNA]</scope>
    <source>
        <strain evidence="6 7">Costa Rica</strain>
    </source>
</reference>
<dbReference type="WBParaSite" id="ACOC_0000729301-mRNA-1">
    <property type="protein sequence ID" value="ACOC_0000729301-mRNA-1"/>
    <property type="gene ID" value="ACOC_0000729301"/>
</dbReference>
<dbReference type="Pfam" id="PF00083">
    <property type="entry name" value="Sugar_tr"/>
    <property type="match status" value="1"/>
</dbReference>
<feature type="transmembrane region" description="Helical" evidence="5">
    <location>
        <begin position="147"/>
        <end position="168"/>
    </location>
</feature>
<evidence type="ECO:0000256" key="5">
    <source>
        <dbReference type="SAM" id="Phobius"/>
    </source>
</evidence>
<dbReference type="Proteomes" id="UP000267027">
    <property type="component" value="Unassembled WGS sequence"/>
</dbReference>
<dbReference type="SUPFAM" id="SSF103473">
    <property type="entry name" value="MFS general substrate transporter"/>
    <property type="match status" value="1"/>
</dbReference>
<dbReference type="Gene3D" id="1.20.1250.20">
    <property type="entry name" value="MFS general substrate transporter like domains"/>
    <property type="match status" value="1"/>
</dbReference>
<feature type="transmembrane region" description="Helical" evidence="5">
    <location>
        <begin position="180"/>
        <end position="199"/>
    </location>
</feature>
<reference evidence="8" key="1">
    <citation type="submission" date="2016-04" db="UniProtKB">
        <authorList>
            <consortium name="WormBaseParasite"/>
        </authorList>
    </citation>
    <scope>IDENTIFICATION</scope>
</reference>
<proteinExistence type="predicted"/>
<dbReference type="GO" id="GO:0015149">
    <property type="term" value="F:hexose transmembrane transporter activity"/>
    <property type="evidence" value="ECO:0007669"/>
    <property type="project" value="TreeGrafter"/>
</dbReference>
<dbReference type="AlphaFoldDB" id="A0A158PI89"/>
<dbReference type="OrthoDB" id="8120565at2759"/>
<evidence type="ECO:0000313" key="8">
    <source>
        <dbReference type="WBParaSite" id="ACOC_0000729301-mRNA-1"/>
    </source>
</evidence>
<evidence type="ECO:0000256" key="3">
    <source>
        <dbReference type="ARBA" id="ARBA00022989"/>
    </source>
</evidence>
<dbReference type="PANTHER" id="PTHR23503">
    <property type="entry name" value="SOLUTE CARRIER FAMILY 2"/>
    <property type="match status" value="1"/>
</dbReference>
<evidence type="ECO:0000256" key="4">
    <source>
        <dbReference type="ARBA" id="ARBA00023136"/>
    </source>
</evidence>
<organism evidence="8">
    <name type="scientific">Angiostrongylus costaricensis</name>
    <name type="common">Nematode worm</name>
    <dbReference type="NCBI Taxonomy" id="334426"/>
    <lineage>
        <taxon>Eukaryota</taxon>
        <taxon>Metazoa</taxon>
        <taxon>Ecdysozoa</taxon>
        <taxon>Nematoda</taxon>
        <taxon>Chromadorea</taxon>
        <taxon>Rhabditida</taxon>
        <taxon>Rhabditina</taxon>
        <taxon>Rhabditomorpha</taxon>
        <taxon>Strongyloidea</taxon>
        <taxon>Metastrongylidae</taxon>
        <taxon>Angiostrongylus</taxon>
    </lineage>
</organism>
<keyword evidence="2 5" id="KW-0812">Transmembrane</keyword>
<evidence type="ECO:0000313" key="7">
    <source>
        <dbReference type="Proteomes" id="UP000267027"/>
    </source>
</evidence>
<evidence type="ECO:0000256" key="2">
    <source>
        <dbReference type="ARBA" id="ARBA00022692"/>
    </source>
</evidence>
<keyword evidence="3 5" id="KW-1133">Transmembrane helix</keyword>
<evidence type="ECO:0000313" key="6">
    <source>
        <dbReference type="EMBL" id="VDM58879.1"/>
    </source>
</evidence>
<dbReference type="GO" id="GO:0016020">
    <property type="term" value="C:membrane"/>
    <property type="evidence" value="ECO:0007669"/>
    <property type="project" value="UniProtKB-SubCell"/>
</dbReference>
<dbReference type="InterPro" id="IPR036259">
    <property type="entry name" value="MFS_trans_sf"/>
</dbReference>
<keyword evidence="7" id="KW-1185">Reference proteome</keyword>
<protein>
    <submittedName>
        <fullName evidence="8">MFS domain-containing protein</fullName>
    </submittedName>
</protein>
<keyword evidence="4 5" id="KW-0472">Membrane</keyword>
<dbReference type="InterPro" id="IPR005828">
    <property type="entry name" value="MFS_sugar_transport-like"/>
</dbReference>
<dbReference type="STRING" id="334426.A0A158PI89"/>
<sequence>MVTICTYNACTLASESSIEGLLMQAGKIRYDVITLAETRRLQPFNTVYDTGEELFLGTCDNRGVGGVGVLVNSVVSAFAYEILLTVGLDGLQASLANIVFCLVAAEKWIGWCVVVTICIFNLLFTIGPGPISFFVPGELVGQRARAATYTWVNIVMNGIRSALLAVYFPLRALLGGPLSYFLLFFAPCIITAAICYYWLPETSGKTPEEVFGIGIVEVIMFDQIIIMDDDCAGETNANYAKARTISGNGGS</sequence>
<name>A0A158PI89_ANGCS</name>
<feature type="transmembrane region" description="Helical" evidence="5">
    <location>
        <begin position="108"/>
        <end position="135"/>
    </location>
</feature>
<dbReference type="InterPro" id="IPR045263">
    <property type="entry name" value="GLUT"/>
</dbReference>
<comment type="subcellular location">
    <subcellularLocation>
        <location evidence="1">Membrane</location>
    </subcellularLocation>
</comment>
<gene>
    <name evidence="6" type="ORF">ACOC_LOCUS7294</name>
</gene>
<evidence type="ECO:0000256" key="1">
    <source>
        <dbReference type="ARBA" id="ARBA00004370"/>
    </source>
</evidence>
<dbReference type="EMBL" id="UYYA01004024">
    <property type="protein sequence ID" value="VDM58879.1"/>
    <property type="molecule type" value="Genomic_DNA"/>
</dbReference>
<accession>A0A158PI89</accession>
<dbReference type="PANTHER" id="PTHR23503:SF96">
    <property type="entry name" value="MAJOR FACILITATOR SUPERFAMILY (MFS) PROFILE DOMAIN-CONTAINING PROTEIN"/>
    <property type="match status" value="1"/>
</dbReference>